<evidence type="ECO:0000259" key="7">
    <source>
        <dbReference type="Pfam" id="PF14698"/>
    </source>
</evidence>
<dbReference type="EMBL" id="JAHDYS010000009">
    <property type="protein sequence ID" value="MBT1072336.1"/>
    <property type="molecule type" value="Genomic_DNA"/>
</dbReference>
<keyword evidence="5" id="KW-0963">Cytoplasm</keyword>
<dbReference type="PRINTS" id="PR00149">
    <property type="entry name" value="FUMRATELYASE"/>
</dbReference>
<dbReference type="PANTHER" id="PTHR43814">
    <property type="entry name" value="ARGININOSUCCINATE LYASE"/>
    <property type="match status" value="1"/>
</dbReference>
<keyword evidence="9" id="KW-1185">Reference proteome</keyword>
<feature type="domain" description="Fumarate lyase N-terminal" evidence="6">
    <location>
        <begin position="9"/>
        <end position="303"/>
    </location>
</feature>
<dbReference type="InterPro" id="IPR029419">
    <property type="entry name" value="Arg_succ_lyase_C"/>
</dbReference>
<dbReference type="Proteomes" id="UP000784128">
    <property type="component" value="Unassembled WGS sequence"/>
</dbReference>
<gene>
    <name evidence="5 8" type="primary">argH</name>
    <name evidence="8" type="ORF">KJB30_11105</name>
</gene>
<proteinExistence type="inferred from homology"/>
<dbReference type="Gene3D" id="1.10.275.10">
    <property type="entry name" value="Fumarase/aspartase (N-terminal domain)"/>
    <property type="match status" value="1"/>
</dbReference>
<evidence type="ECO:0000313" key="9">
    <source>
        <dbReference type="Proteomes" id="UP000784128"/>
    </source>
</evidence>
<sequence length="458" mass="51807">MSKDKLWGGRFTQPTDRFVEEFTASIQFDKRLYHQDIRGSIAHARMLGKQGIISLDDVENIVHGLQQILHQIEAGSFDFSISLEDIHMNIEARLSAAIGEAGKRLHTGRSRNDQVALDIRLYLRDEIIDICTYIDLLIDALLTQAENNLDTIMPGFTHLQTAQPILFAHHLMAYVEMFKRDRARLDDCLKRVNVMPLGSGALAGTTFPIDREYVAEQLDFPLITRNSLDAVSDRDFSLEFLADASILMMHLSRFSEELIIWSTSAFRFIELSDSFCTGSSIMPQKKNPDVPELVRGKTGRVYGNLIALLTVMKSLPLAYNKDMQEDKEPLFDTIDTVKGSLKVFADMIKDMKVYDDNMRQAAGEGFSTATDVADYLVRKGLPFRDAHEAVGNAVKYCVENEMDITELSLAEWQLFSPYFDSDIFEAITVDACIHARNVPGGTARERVWDEIVRSREAK</sequence>
<evidence type="ECO:0000313" key="8">
    <source>
        <dbReference type="EMBL" id="MBT1072336.1"/>
    </source>
</evidence>
<dbReference type="PRINTS" id="PR00145">
    <property type="entry name" value="ARGSUCLYASE"/>
</dbReference>
<comment type="catalytic activity">
    <reaction evidence="1 5">
        <text>2-(N(omega)-L-arginino)succinate = fumarate + L-arginine</text>
        <dbReference type="Rhea" id="RHEA:24020"/>
        <dbReference type="ChEBI" id="CHEBI:29806"/>
        <dbReference type="ChEBI" id="CHEBI:32682"/>
        <dbReference type="ChEBI" id="CHEBI:57472"/>
        <dbReference type="EC" id="4.3.2.1"/>
    </reaction>
</comment>
<dbReference type="PROSITE" id="PS00163">
    <property type="entry name" value="FUMARATE_LYASES"/>
    <property type="match status" value="1"/>
</dbReference>
<evidence type="ECO:0000259" key="6">
    <source>
        <dbReference type="Pfam" id="PF00206"/>
    </source>
</evidence>
<dbReference type="Pfam" id="PF00206">
    <property type="entry name" value="Lyase_1"/>
    <property type="match status" value="1"/>
</dbReference>
<dbReference type="InterPro" id="IPR008948">
    <property type="entry name" value="L-Aspartase-like"/>
</dbReference>
<feature type="domain" description="Argininosuccinate lyase C-terminal" evidence="7">
    <location>
        <begin position="366"/>
        <end position="433"/>
    </location>
</feature>
<dbReference type="GO" id="GO:0004056">
    <property type="term" value="F:argininosuccinate lyase activity"/>
    <property type="evidence" value="ECO:0007669"/>
    <property type="project" value="UniProtKB-EC"/>
</dbReference>
<dbReference type="HAMAP" id="MF_00006">
    <property type="entry name" value="Arg_succ_lyase"/>
    <property type="match status" value="1"/>
</dbReference>
<dbReference type="SUPFAM" id="SSF48557">
    <property type="entry name" value="L-aspartase-like"/>
    <property type="match status" value="1"/>
</dbReference>
<name>A0ABS5U9K3_9BACT</name>
<protein>
    <recommendedName>
        <fullName evidence="3 5">Argininosuccinate lyase</fullName>
        <shortName evidence="5">ASAL</shortName>
        <ecNumber evidence="3 5">4.3.2.1</ecNumber>
    </recommendedName>
    <alternativeName>
        <fullName evidence="5">Arginosuccinase</fullName>
    </alternativeName>
</protein>
<dbReference type="CDD" id="cd01359">
    <property type="entry name" value="Argininosuccinate_lyase"/>
    <property type="match status" value="1"/>
</dbReference>
<comment type="subcellular location">
    <subcellularLocation>
        <location evidence="5">Cytoplasm</location>
    </subcellularLocation>
</comment>
<evidence type="ECO:0000256" key="3">
    <source>
        <dbReference type="ARBA" id="ARBA00012338"/>
    </source>
</evidence>
<dbReference type="PANTHER" id="PTHR43814:SF1">
    <property type="entry name" value="ARGININOSUCCINATE LYASE"/>
    <property type="match status" value="1"/>
</dbReference>
<evidence type="ECO:0000256" key="4">
    <source>
        <dbReference type="ARBA" id="ARBA00022571"/>
    </source>
</evidence>
<evidence type="ECO:0000256" key="1">
    <source>
        <dbReference type="ARBA" id="ARBA00000985"/>
    </source>
</evidence>
<dbReference type="InterPro" id="IPR020557">
    <property type="entry name" value="Fumarate_lyase_CS"/>
</dbReference>
<dbReference type="InterPro" id="IPR022761">
    <property type="entry name" value="Fumarate_lyase_N"/>
</dbReference>
<dbReference type="Gene3D" id="1.20.200.10">
    <property type="entry name" value="Fumarase/aspartase (Central domain)"/>
    <property type="match status" value="1"/>
</dbReference>
<organism evidence="8 9">
    <name type="scientific">Pelotalea chapellei</name>
    <dbReference type="NCBI Taxonomy" id="44671"/>
    <lineage>
        <taxon>Bacteria</taxon>
        <taxon>Pseudomonadati</taxon>
        <taxon>Thermodesulfobacteriota</taxon>
        <taxon>Desulfuromonadia</taxon>
        <taxon>Geobacterales</taxon>
        <taxon>Geobacteraceae</taxon>
        <taxon>Pelotalea</taxon>
    </lineage>
</organism>
<dbReference type="InterPro" id="IPR009049">
    <property type="entry name" value="Argininosuccinate_lyase"/>
</dbReference>
<reference evidence="8 9" key="1">
    <citation type="submission" date="2021-05" db="EMBL/GenBank/DDBJ databases">
        <title>The draft genome of Geobacter chapellei DSM 13688.</title>
        <authorList>
            <person name="Xu Z."/>
            <person name="Masuda Y."/>
            <person name="Itoh H."/>
            <person name="Senoo K."/>
        </authorList>
    </citation>
    <scope>NUCLEOTIDE SEQUENCE [LARGE SCALE GENOMIC DNA]</scope>
    <source>
        <strain evidence="8 9">DSM 13688</strain>
    </source>
</reference>
<dbReference type="RefSeq" id="WP_214299144.1">
    <property type="nucleotide sequence ID" value="NZ_JAHDYS010000009.1"/>
</dbReference>
<evidence type="ECO:0000256" key="5">
    <source>
        <dbReference type="HAMAP-Rule" id="MF_00006"/>
    </source>
</evidence>
<keyword evidence="5" id="KW-0028">Amino-acid biosynthesis</keyword>
<keyword evidence="5 8" id="KW-0456">Lyase</keyword>
<comment type="pathway">
    <text evidence="2 5">Amino-acid biosynthesis; L-arginine biosynthesis; L-arginine from L-ornithine and carbamoyl phosphate: step 3/3.</text>
</comment>
<dbReference type="Gene3D" id="1.10.40.30">
    <property type="entry name" value="Fumarase/aspartase (C-terminal domain)"/>
    <property type="match status" value="1"/>
</dbReference>
<dbReference type="EC" id="4.3.2.1" evidence="3 5"/>
<dbReference type="InterPro" id="IPR000362">
    <property type="entry name" value="Fumarate_lyase_fam"/>
</dbReference>
<comment type="caution">
    <text evidence="8">The sequence shown here is derived from an EMBL/GenBank/DDBJ whole genome shotgun (WGS) entry which is preliminary data.</text>
</comment>
<dbReference type="InterPro" id="IPR024083">
    <property type="entry name" value="Fumarase/histidase_N"/>
</dbReference>
<evidence type="ECO:0000256" key="2">
    <source>
        <dbReference type="ARBA" id="ARBA00004941"/>
    </source>
</evidence>
<dbReference type="Pfam" id="PF14698">
    <property type="entry name" value="ASL_C2"/>
    <property type="match status" value="1"/>
</dbReference>
<dbReference type="NCBIfam" id="TIGR00838">
    <property type="entry name" value="argH"/>
    <property type="match status" value="1"/>
</dbReference>
<keyword evidence="4 5" id="KW-0055">Arginine biosynthesis</keyword>
<comment type="similarity">
    <text evidence="5">Belongs to the lyase 1 family. Argininosuccinate lyase subfamily.</text>
</comment>
<accession>A0ABS5U9K3</accession>